<accession>A0A0D2JWZ2</accession>
<dbReference type="AlphaFoldDB" id="A0A0D2JWZ2"/>
<evidence type="ECO:0000313" key="2">
    <source>
        <dbReference type="Proteomes" id="UP000032233"/>
    </source>
</evidence>
<keyword evidence="2" id="KW-1185">Reference proteome</keyword>
<dbReference type="Proteomes" id="UP000032233">
    <property type="component" value="Unassembled WGS sequence"/>
</dbReference>
<reference evidence="1 2" key="1">
    <citation type="submission" date="2013-11" db="EMBL/GenBank/DDBJ databases">
        <title>Metagenomic analysis of a methanogenic consortium involved in long chain n-alkane degradation.</title>
        <authorList>
            <person name="Davidova I.A."/>
            <person name="Callaghan A.V."/>
            <person name="Wawrik B."/>
            <person name="Pruitt S."/>
            <person name="Marks C."/>
            <person name="Duncan K.E."/>
            <person name="Suflita J.M."/>
        </authorList>
    </citation>
    <scope>NUCLEOTIDE SEQUENCE [LARGE SCALE GENOMIC DNA]</scope>
    <source>
        <strain evidence="1 2">SPR</strain>
    </source>
</reference>
<protein>
    <submittedName>
        <fullName evidence="1">Uncharacterized protein</fullName>
    </submittedName>
</protein>
<name>A0A0D2JWZ2_9BACT</name>
<evidence type="ECO:0000313" key="1">
    <source>
        <dbReference type="EMBL" id="KIX14085.1"/>
    </source>
</evidence>
<comment type="caution">
    <text evidence="1">The sequence shown here is derived from an EMBL/GenBank/DDBJ whole genome shotgun (WGS) entry which is preliminary data.</text>
</comment>
<dbReference type="STRING" id="1429043.X474_10650"/>
<proteinExistence type="predicted"/>
<organism evidence="1 2">
    <name type="scientific">Dethiosulfatarculus sandiegensis</name>
    <dbReference type="NCBI Taxonomy" id="1429043"/>
    <lineage>
        <taxon>Bacteria</taxon>
        <taxon>Pseudomonadati</taxon>
        <taxon>Thermodesulfobacteriota</taxon>
        <taxon>Desulfarculia</taxon>
        <taxon>Desulfarculales</taxon>
        <taxon>Desulfarculaceae</taxon>
        <taxon>Dethiosulfatarculus</taxon>
    </lineage>
</organism>
<dbReference type="InParanoid" id="A0A0D2JWZ2"/>
<sequence>MSFHSFLENLAWPGFECQTFFWFMNRKNLVTEPLNIVEKKGGIQSVVFLAWFKIESKKQINSLQRSPVPLHCILEDAKLSDLR</sequence>
<dbReference type="EMBL" id="AZAC01000012">
    <property type="protein sequence ID" value="KIX14085.1"/>
    <property type="molecule type" value="Genomic_DNA"/>
</dbReference>
<gene>
    <name evidence="1" type="ORF">X474_10650</name>
</gene>